<evidence type="ECO:0000256" key="1">
    <source>
        <dbReference type="SAM" id="MobiDB-lite"/>
    </source>
</evidence>
<dbReference type="KEGG" id="cit:102615329"/>
<dbReference type="Proteomes" id="UP000027120">
    <property type="component" value="Unassembled WGS sequence"/>
</dbReference>
<feature type="compositionally biased region" description="Basic and acidic residues" evidence="1">
    <location>
        <begin position="54"/>
        <end position="64"/>
    </location>
</feature>
<dbReference type="EMBL" id="KK784873">
    <property type="protein sequence ID" value="KDO87138.1"/>
    <property type="molecule type" value="Genomic_DNA"/>
</dbReference>
<dbReference type="AlphaFoldDB" id="A0A067H558"/>
<feature type="region of interest" description="Disordered" evidence="1">
    <location>
        <begin position="52"/>
        <end position="83"/>
    </location>
</feature>
<keyword evidence="2" id="KW-0812">Transmembrane</keyword>
<organism evidence="3 4">
    <name type="scientific">Citrus sinensis</name>
    <name type="common">Sweet orange</name>
    <name type="synonym">Citrus aurantium var. sinensis</name>
    <dbReference type="NCBI Taxonomy" id="2711"/>
    <lineage>
        <taxon>Eukaryota</taxon>
        <taxon>Viridiplantae</taxon>
        <taxon>Streptophyta</taxon>
        <taxon>Embryophyta</taxon>
        <taxon>Tracheophyta</taxon>
        <taxon>Spermatophyta</taxon>
        <taxon>Magnoliopsida</taxon>
        <taxon>eudicotyledons</taxon>
        <taxon>Gunneridae</taxon>
        <taxon>Pentapetalae</taxon>
        <taxon>rosids</taxon>
        <taxon>malvids</taxon>
        <taxon>Sapindales</taxon>
        <taxon>Rutaceae</taxon>
        <taxon>Aurantioideae</taxon>
        <taxon>Citrus</taxon>
    </lineage>
</organism>
<evidence type="ECO:0000256" key="2">
    <source>
        <dbReference type="SAM" id="Phobius"/>
    </source>
</evidence>
<dbReference type="SMR" id="A0A067H558"/>
<keyword evidence="2" id="KW-0472">Membrane</keyword>
<evidence type="ECO:0000313" key="3">
    <source>
        <dbReference type="EMBL" id="KDO87138.1"/>
    </source>
</evidence>
<dbReference type="PaxDb" id="2711-XP_006480004.1"/>
<sequence>MAEEDKSAREKKKSQLRFNVGSGGVLGGAVLLGGGLAAAGLMAAFAIIKNRNSGGDDQKNKEDSSAAATTASEKVHDGTQGLSSVLQNPTTAVHQNYCCANHVTPTIGVIESPMDSRELVSAHNLALEDKPIPIIDAEKEEDPSSGYQQDILFSDELNKEITESCDEILNNEETSAPAPQIKIKNESGENFQLIDIIEVKKEDEPAGTEELALEENSSKQSEEGDDDGAIEEYVMDKEKGSLEGEISPKDNSTMQPVEEEEEQEKECDEDEENLTTQPVEEEESDDEDNHDHGVYDGNHDNNDSSSEEEDVIEKEEESSEGTGSSSRESNVEAIWPADMIEALSHELKVMNANKMATTECDYINSKCEYGSKNETTENAPILNKKTPQEFVMAKVETMHLPTREVCVWTLLALLLLLLLLNIHRTSLLQDLSYENSVIHPRV</sequence>
<feature type="region of interest" description="Disordered" evidence="1">
    <location>
        <begin position="202"/>
        <end position="332"/>
    </location>
</feature>
<protein>
    <submittedName>
        <fullName evidence="3">Uncharacterized protein</fullName>
    </submittedName>
</protein>
<evidence type="ECO:0000313" key="4">
    <source>
        <dbReference type="Proteomes" id="UP000027120"/>
    </source>
</evidence>
<proteinExistence type="predicted"/>
<feature type="compositionally biased region" description="Acidic residues" evidence="1">
    <location>
        <begin position="305"/>
        <end position="319"/>
    </location>
</feature>
<name>A0A067H558_CITSI</name>
<reference evidence="3 4" key="1">
    <citation type="submission" date="2014-04" db="EMBL/GenBank/DDBJ databases">
        <authorList>
            <consortium name="International Citrus Genome Consortium"/>
            <person name="Gmitter F."/>
            <person name="Chen C."/>
            <person name="Farmerie W."/>
            <person name="Harkins T."/>
            <person name="Desany B."/>
            <person name="Mohiuddin M."/>
            <person name="Kodira C."/>
            <person name="Borodovsky M."/>
            <person name="Lomsadze A."/>
            <person name="Burns P."/>
            <person name="Jenkins J."/>
            <person name="Prochnik S."/>
            <person name="Shu S."/>
            <person name="Chapman J."/>
            <person name="Pitluck S."/>
            <person name="Schmutz J."/>
            <person name="Rokhsar D."/>
        </authorList>
    </citation>
    <scope>NUCLEOTIDE SEQUENCE</scope>
</reference>
<accession>A0A067H558</accession>
<keyword evidence="2" id="KW-1133">Transmembrane helix</keyword>
<gene>
    <name evidence="3" type="ORF">CISIN_1g013463mg</name>
</gene>
<feature type="compositionally biased region" description="Basic and acidic residues" evidence="1">
    <location>
        <begin position="234"/>
        <end position="248"/>
    </location>
</feature>
<dbReference type="eggNOG" id="ENOG502R7T2">
    <property type="taxonomic scope" value="Eukaryota"/>
</dbReference>
<keyword evidence="4" id="KW-1185">Reference proteome</keyword>
<feature type="compositionally biased region" description="Acidic residues" evidence="1">
    <location>
        <begin position="257"/>
        <end position="288"/>
    </location>
</feature>
<feature type="transmembrane region" description="Helical" evidence="2">
    <location>
        <begin position="405"/>
        <end position="423"/>
    </location>
</feature>
<feature type="compositionally biased region" description="Basic and acidic residues" evidence="1">
    <location>
        <begin position="289"/>
        <end position="302"/>
    </location>
</feature>
<feature type="transmembrane region" description="Helical" evidence="2">
    <location>
        <begin position="25"/>
        <end position="48"/>
    </location>
</feature>